<dbReference type="PANTHER" id="PTHR43065:SF46">
    <property type="entry name" value="C4-DICARBOXYLATE TRANSPORT SENSOR PROTEIN DCTB"/>
    <property type="match status" value="1"/>
</dbReference>
<dbReference type="CDD" id="cd18773">
    <property type="entry name" value="PDC1_HK_sensor"/>
    <property type="match status" value="1"/>
</dbReference>
<dbReference type="PRINTS" id="PR00344">
    <property type="entry name" value="BCTRLSENSOR"/>
</dbReference>
<gene>
    <name evidence="16" type="ORF">CRV04_11250</name>
</gene>
<name>A0A4Q0XMS0_9BACT</name>
<evidence type="ECO:0000256" key="4">
    <source>
        <dbReference type="ARBA" id="ARBA00022475"/>
    </source>
</evidence>
<keyword evidence="7 13" id="KW-0812">Transmembrane</keyword>
<dbReference type="PROSITE" id="PS50885">
    <property type="entry name" value="HAMP"/>
    <property type="match status" value="1"/>
</dbReference>
<accession>A0A4Q0XMS0</accession>
<keyword evidence="6" id="KW-0808">Transferase</keyword>
<evidence type="ECO:0000313" key="16">
    <source>
        <dbReference type="EMBL" id="RXJ54604.1"/>
    </source>
</evidence>
<dbReference type="PANTHER" id="PTHR43065">
    <property type="entry name" value="SENSOR HISTIDINE KINASE"/>
    <property type="match status" value="1"/>
</dbReference>
<dbReference type="AlphaFoldDB" id="A0A4Q0XMS0"/>
<keyword evidence="9" id="KW-0418">Kinase</keyword>
<organism evidence="16 17">
    <name type="scientific">Candidatus Marinarcus aquaticus</name>
    <dbReference type="NCBI Taxonomy" id="2044504"/>
    <lineage>
        <taxon>Bacteria</taxon>
        <taxon>Pseudomonadati</taxon>
        <taxon>Campylobacterota</taxon>
        <taxon>Epsilonproteobacteria</taxon>
        <taxon>Campylobacterales</taxon>
        <taxon>Arcobacteraceae</taxon>
        <taxon>Candidatus Marinarcus</taxon>
    </lineage>
</organism>
<keyword evidence="17" id="KW-1185">Reference proteome</keyword>
<feature type="domain" description="Histidine kinase" evidence="14">
    <location>
        <begin position="486"/>
        <end position="711"/>
    </location>
</feature>
<dbReference type="InterPro" id="IPR029151">
    <property type="entry name" value="Sensor-like_sf"/>
</dbReference>
<dbReference type="GO" id="GO:0005524">
    <property type="term" value="F:ATP binding"/>
    <property type="evidence" value="ECO:0007669"/>
    <property type="project" value="UniProtKB-KW"/>
</dbReference>
<comment type="subcellular location">
    <subcellularLocation>
        <location evidence="2">Cell membrane</location>
        <topology evidence="2">Multi-pass membrane protein</topology>
    </subcellularLocation>
</comment>
<reference evidence="16 17" key="1">
    <citation type="submission" date="2017-10" db="EMBL/GenBank/DDBJ databases">
        <title>Genomics of the genus Arcobacter.</title>
        <authorList>
            <person name="Perez-Cataluna A."/>
            <person name="Figueras M.J."/>
        </authorList>
    </citation>
    <scope>NUCLEOTIDE SEQUENCE [LARGE SCALE GENOMIC DNA]</scope>
    <source>
        <strain evidence="16 17">CECT 8987</strain>
    </source>
</reference>
<evidence type="ECO:0000259" key="15">
    <source>
        <dbReference type="PROSITE" id="PS50885"/>
    </source>
</evidence>
<proteinExistence type="predicted"/>
<evidence type="ECO:0000313" key="17">
    <source>
        <dbReference type="Proteomes" id="UP000290657"/>
    </source>
</evidence>
<dbReference type="OrthoDB" id="9805967at2"/>
<keyword evidence="12" id="KW-0902">Two-component regulatory system</keyword>
<dbReference type="InterPro" id="IPR000014">
    <property type="entry name" value="PAS"/>
</dbReference>
<evidence type="ECO:0000256" key="12">
    <source>
        <dbReference type="ARBA" id="ARBA00023012"/>
    </source>
</evidence>
<dbReference type="SMART" id="SM00388">
    <property type="entry name" value="HisKA"/>
    <property type="match status" value="1"/>
</dbReference>
<dbReference type="InterPro" id="IPR036097">
    <property type="entry name" value="HisK_dim/P_sf"/>
</dbReference>
<dbReference type="InterPro" id="IPR005467">
    <property type="entry name" value="His_kinase_dom"/>
</dbReference>
<keyword evidence="11 13" id="KW-1133">Transmembrane helix</keyword>
<dbReference type="InterPro" id="IPR036890">
    <property type="entry name" value="HATPase_C_sf"/>
</dbReference>
<dbReference type="EMBL" id="PDKN01000009">
    <property type="protein sequence ID" value="RXJ54604.1"/>
    <property type="molecule type" value="Genomic_DNA"/>
</dbReference>
<dbReference type="Pfam" id="PF00512">
    <property type="entry name" value="HisKA"/>
    <property type="match status" value="1"/>
</dbReference>
<dbReference type="Gene3D" id="6.10.340.10">
    <property type="match status" value="1"/>
</dbReference>
<comment type="catalytic activity">
    <reaction evidence="1">
        <text>ATP + protein L-histidine = ADP + protein N-phospho-L-histidine.</text>
        <dbReference type="EC" id="2.7.13.3"/>
    </reaction>
</comment>
<feature type="domain" description="HAMP" evidence="15">
    <location>
        <begin position="298"/>
        <end position="350"/>
    </location>
</feature>
<dbReference type="Proteomes" id="UP000290657">
    <property type="component" value="Unassembled WGS sequence"/>
</dbReference>
<dbReference type="Gene3D" id="3.30.565.10">
    <property type="entry name" value="Histidine kinase-like ATPase, C-terminal domain"/>
    <property type="match status" value="1"/>
</dbReference>
<dbReference type="SUPFAM" id="SSF103190">
    <property type="entry name" value="Sensory domain-like"/>
    <property type="match status" value="1"/>
</dbReference>
<feature type="transmembrane region" description="Helical" evidence="13">
    <location>
        <begin position="12"/>
        <end position="35"/>
    </location>
</feature>
<sequence>MVRKISLKQNILNIFILFVMFVTLTVGFLSVYSLYQSKLSTAERSQRQVLIQVEQEVEKFLNEIEQNATYMLTNYQRSSMIIKSIVELNPNISSVLVLDKKGQIENFYTTSDVNIYKGFDYSLKRYFIEISQGEQSYWSDTFFSLVDEDQSITYSFQMPLDKVGVIFVKLNSLASFCERYKNSDDSYMIRLLDSKGVVILNQDNPEMVHQQFNILNTSVFKDLMYKNAPYVMGKYKGINQNRKNMGMYTTIEKVDWKVLVREDYDILIGSINEIVLNIIIIALIFLLVSVYIALKIAKRLFKQIDQYTDNIAQISAGNYAIKIQDSPYKEFETFTQSFELMQREIEKREESLEESLNSFKSLVNSTMEAILIHKDGVCLDVNDVAVKLFKYDKKEEMVGKEFLHFVAPSSQKIVQYNMEKETEPYEIEFLKKDGSSFISIGQGKFLHLFGLKLKVSTVIDISEIKHKDKLLFQQSKMASMGEMIGNIAHQWRQPLSAISSAASGMKVQKEFGVLTDDEVESSLNSIMKSTHYLSKTIDDFRNFFKSDKAKTTFDVTKVTDNVISLLASSFKNYDIKVLKEYDESLEILGYENELTQAIINIFNNAKDALLELPRDKKRLIMIKVRRIKTDQIIITVHDSAGGIPKNIMPSIFDPYFTTKYKQQGTGIGLYMTHQIIVSHMKGKIVAENSMFTYENEQHYGAKFTIELSVKK</sequence>
<evidence type="ECO:0000256" key="9">
    <source>
        <dbReference type="ARBA" id="ARBA00022777"/>
    </source>
</evidence>
<evidence type="ECO:0000256" key="1">
    <source>
        <dbReference type="ARBA" id="ARBA00000085"/>
    </source>
</evidence>
<evidence type="ECO:0000256" key="10">
    <source>
        <dbReference type="ARBA" id="ARBA00022840"/>
    </source>
</evidence>
<protein>
    <recommendedName>
        <fullName evidence="3">histidine kinase</fullName>
        <ecNumber evidence="3">2.7.13.3</ecNumber>
    </recommendedName>
</protein>
<dbReference type="InterPro" id="IPR003661">
    <property type="entry name" value="HisK_dim/P_dom"/>
</dbReference>
<dbReference type="PROSITE" id="PS50109">
    <property type="entry name" value="HIS_KIN"/>
    <property type="match status" value="1"/>
</dbReference>
<dbReference type="EC" id="2.7.13.3" evidence="3"/>
<dbReference type="Gene3D" id="3.30.450.20">
    <property type="entry name" value="PAS domain"/>
    <property type="match status" value="2"/>
</dbReference>
<keyword evidence="13" id="KW-0472">Membrane</keyword>
<dbReference type="InterPro" id="IPR004358">
    <property type="entry name" value="Sig_transdc_His_kin-like_C"/>
</dbReference>
<keyword evidence="8" id="KW-0547">Nucleotide-binding</keyword>
<keyword evidence="4" id="KW-1003">Cell membrane</keyword>
<feature type="transmembrane region" description="Helical" evidence="13">
    <location>
        <begin position="274"/>
        <end position="294"/>
    </location>
</feature>
<dbReference type="SUPFAM" id="SSF55785">
    <property type="entry name" value="PYP-like sensor domain (PAS domain)"/>
    <property type="match status" value="1"/>
</dbReference>
<evidence type="ECO:0000256" key="6">
    <source>
        <dbReference type="ARBA" id="ARBA00022679"/>
    </source>
</evidence>
<dbReference type="GO" id="GO:0000155">
    <property type="term" value="F:phosphorelay sensor kinase activity"/>
    <property type="evidence" value="ECO:0007669"/>
    <property type="project" value="InterPro"/>
</dbReference>
<evidence type="ECO:0000256" key="3">
    <source>
        <dbReference type="ARBA" id="ARBA00012438"/>
    </source>
</evidence>
<dbReference type="CDD" id="cd00082">
    <property type="entry name" value="HisKA"/>
    <property type="match status" value="1"/>
</dbReference>
<dbReference type="GO" id="GO:0005886">
    <property type="term" value="C:plasma membrane"/>
    <property type="evidence" value="ECO:0007669"/>
    <property type="project" value="UniProtKB-SubCell"/>
</dbReference>
<evidence type="ECO:0000259" key="14">
    <source>
        <dbReference type="PROSITE" id="PS50109"/>
    </source>
</evidence>
<evidence type="ECO:0000256" key="7">
    <source>
        <dbReference type="ARBA" id="ARBA00022692"/>
    </source>
</evidence>
<evidence type="ECO:0000256" key="11">
    <source>
        <dbReference type="ARBA" id="ARBA00022989"/>
    </source>
</evidence>
<evidence type="ECO:0000256" key="13">
    <source>
        <dbReference type="SAM" id="Phobius"/>
    </source>
</evidence>
<dbReference type="NCBIfam" id="TIGR00229">
    <property type="entry name" value="sensory_box"/>
    <property type="match status" value="1"/>
</dbReference>
<dbReference type="Pfam" id="PF02518">
    <property type="entry name" value="HATPase_c"/>
    <property type="match status" value="1"/>
</dbReference>
<comment type="caution">
    <text evidence="16">The sequence shown here is derived from an EMBL/GenBank/DDBJ whole genome shotgun (WGS) entry which is preliminary data.</text>
</comment>
<evidence type="ECO:0000256" key="2">
    <source>
        <dbReference type="ARBA" id="ARBA00004651"/>
    </source>
</evidence>
<dbReference type="SUPFAM" id="SSF55874">
    <property type="entry name" value="ATPase domain of HSP90 chaperone/DNA topoisomerase II/histidine kinase"/>
    <property type="match status" value="1"/>
</dbReference>
<dbReference type="InterPro" id="IPR003594">
    <property type="entry name" value="HATPase_dom"/>
</dbReference>
<dbReference type="Gene3D" id="1.10.287.130">
    <property type="match status" value="1"/>
</dbReference>
<keyword evidence="10" id="KW-0067">ATP-binding</keyword>
<dbReference type="InterPro" id="IPR035965">
    <property type="entry name" value="PAS-like_dom_sf"/>
</dbReference>
<dbReference type="SMART" id="SM00387">
    <property type="entry name" value="HATPase_c"/>
    <property type="match status" value="1"/>
</dbReference>
<dbReference type="SUPFAM" id="SSF47384">
    <property type="entry name" value="Homodimeric domain of signal transducing histidine kinase"/>
    <property type="match status" value="1"/>
</dbReference>
<evidence type="ECO:0000256" key="5">
    <source>
        <dbReference type="ARBA" id="ARBA00022553"/>
    </source>
</evidence>
<dbReference type="InterPro" id="IPR003660">
    <property type="entry name" value="HAMP_dom"/>
</dbReference>
<keyword evidence="5" id="KW-0597">Phosphoprotein</keyword>
<evidence type="ECO:0000256" key="8">
    <source>
        <dbReference type="ARBA" id="ARBA00022741"/>
    </source>
</evidence>